<keyword evidence="1" id="KW-0812">Transmembrane</keyword>
<dbReference type="OrthoDB" id="2017423at2759"/>
<feature type="transmembrane region" description="Helical" evidence="1">
    <location>
        <begin position="171"/>
        <end position="190"/>
    </location>
</feature>
<name>A0A830CDQ6_9LAMI</name>
<evidence type="ECO:0000313" key="2">
    <source>
        <dbReference type="EMBL" id="GFP94163.1"/>
    </source>
</evidence>
<comment type="caution">
    <text evidence="2">The sequence shown here is derived from an EMBL/GenBank/DDBJ whole genome shotgun (WGS) entry which is preliminary data.</text>
</comment>
<gene>
    <name evidence="2" type="ORF">PHJA_001560800</name>
</gene>
<sequence length="321" mass="36561">MNQELVHRDQRDEHQLVLLSNSTVDQLSLIERSVNEQTRSNNLKEIEIGLTMEKLQLKKKKMELDSIANFLKRFKLSMGITKASFKADKFKTQAQETREVKLLTKCLDFLVAGLVVMLFSLGYGTYVYSHRRIIEATEACSPYTESKSWWMPKSMATFNTGLQLLKCQSQVLIRMLSGVIMIGAITAILIQRSCASQQAMPVTFIMLLLGFICGGAGKFCIDTLGGSGNLWLIYWEVLCVLHFLSNMCCSSLYIILNGPITVAERVERKPVFPYWMRRSIFFVTLLFIPLLCGFMPFAGPQEWFAHFQSLALDFLTLVEED</sequence>
<dbReference type="PANTHER" id="PTHR35322">
    <property type="entry name" value="PROTEIN CPR-5"/>
    <property type="match status" value="1"/>
</dbReference>
<feature type="transmembrane region" description="Helical" evidence="1">
    <location>
        <begin position="202"/>
        <end position="221"/>
    </location>
</feature>
<dbReference type="GO" id="GO:0010150">
    <property type="term" value="P:leaf senescence"/>
    <property type="evidence" value="ECO:0007669"/>
    <property type="project" value="InterPro"/>
</dbReference>
<keyword evidence="1" id="KW-0472">Membrane</keyword>
<accession>A0A830CDQ6</accession>
<keyword evidence="3" id="KW-1185">Reference proteome</keyword>
<protein>
    <submittedName>
        <fullName evidence="2">Protein cpr-5</fullName>
    </submittedName>
</protein>
<dbReference type="PANTHER" id="PTHR35322:SF2">
    <property type="entry name" value="PROTEIN CPR-5"/>
    <property type="match status" value="1"/>
</dbReference>
<feature type="transmembrane region" description="Helical" evidence="1">
    <location>
        <begin position="233"/>
        <end position="258"/>
    </location>
</feature>
<dbReference type="InterPro" id="IPR044708">
    <property type="entry name" value="CPR5"/>
</dbReference>
<dbReference type="GO" id="GO:0010090">
    <property type="term" value="P:trichome morphogenesis"/>
    <property type="evidence" value="ECO:0007669"/>
    <property type="project" value="InterPro"/>
</dbReference>
<dbReference type="GO" id="GO:0006952">
    <property type="term" value="P:defense response"/>
    <property type="evidence" value="ECO:0007669"/>
    <property type="project" value="InterPro"/>
</dbReference>
<evidence type="ECO:0000256" key="1">
    <source>
        <dbReference type="SAM" id="Phobius"/>
    </source>
</evidence>
<organism evidence="2 3">
    <name type="scientific">Phtheirospermum japonicum</name>
    <dbReference type="NCBI Taxonomy" id="374723"/>
    <lineage>
        <taxon>Eukaryota</taxon>
        <taxon>Viridiplantae</taxon>
        <taxon>Streptophyta</taxon>
        <taxon>Embryophyta</taxon>
        <taxon>Tracheophyta</taxon>
        <taxon>Spermatophyta</taxon>
        <taxon>Magnoliopsida</taxon>
        <taxon>eudicotyledons</taxon>
        <taxon>Gunneridae</taxon>
        <taxon>Pentapetalae</taxon>
        <taxon>asterids</taxon>
        <taxon>lamiids</taxon>
        <taxon>Lamiales</taxon>
        <taxon>Orobanchaceae</taxon>
        <taxon>Orobanchaceae incertae sedis</taxon>
        <taxon>Phtheirospermum</taxon>
    </lineage>
</organism>
<reference evidence="2" key="1">
    <citation type="submission" date="2020-07" db="EMBL/GenBank/DDBJ databases">
        <title>Ethylene signaling mediates host invasion by parasitic plants.</title>
        <authorList>
            <person name="Yoshida S."/>
        </authorList>
    </citation>
    <scope>NUCLEOTIDE SEQUENCE</scope>
    <source>
        <strain evidence="2">Okayama</strain>
    </source>
</reference>
<dbReference type="AlphaFoldDB" id="A0A830CDQ6"/>
<feature type="transmembrane region" description="Helical" evidence="1">
    <location>
        <begin position="279"/>
        <end position="298"/>
    </location>
</feature>
<keyword evidence="1" id="KW-1133">Transmembrane helix</keyword>
<proteinExistence type="predicted"/>
<feature type="transmembrane region" description="Helical" evidence="1">
    <location>
        <begin position="107"/>
        <end position="128"/>
    </location>
</feature>
<dbReference type="EMBL" id="BMAC01000338">
    <property type="protein sequence ID" value="GFP94163.1"/>
    <property type="molecule type" value="Genomic_DNA"/>
</dbReference>
<evidence type="ECO:0000313" key="3">
    <source>
        <dbReference type="Proteomes" id="UP000653305"/>
    </source>
</evidence>
<dbReference type="Proteomes" id="UP000653305">
    <property type="component" value="Unassembled WGS sequence"/>
</dbReference>